<dbReference type="Proteomes" id="UP000694569">
    <property type="component" value="Unplaced"/>
</dbReference>
<dbReference type="AlphaFoldDB" id="A0A8C5LMC1"/>
<accession>A0A8C5LMC1</accession>
<reference evidence="1" key="1">
    <citation type="submission" date="2025-08" db="UniProtKB">
        <authorList>
            <consortium name="Ensembl"/>
        </authorList>
    </citation>
    <scope>IDENTIFICATION</scope>
</reference>
<dbReference type="Ensembl" id="ENSLLET00000001672.1">
    <property type="protein sequence ID" value="ENSLLEP00000001592.1"/>
    <property type="gene ID" value="ENSLLEG00000001056.1"/>
</dbReference>
<sequence length="38" mass="4264">MMCKACWLPGRAESSSPHGSCRRGSKIPVKCPYFQCFN</sequence>
<name>A0A8C5LMC1_9ANUR</name>
<protein>
    <submittedName>
        <fullName evidence="1">Uncharacterized protein</fullName>
    </submittedName>
</protein>
<proteinExistence type="predicted"/>
<evidence type="ECO:0000313" key="2">
    <source>
        <dbReference type="Proteomes" id="UP000694569"/>
    </source>
</evidence>
<evidence type="ECO:0000313" key="1">
    <source>
        <dbReference type="Ensembl" id="ENSLLEP00000001592.1"/>
    </source>
</evidence>
<keyword evidence="2" id="KW-1185">Reference proteome</keyword>
<organism evidence="1 2">
    <name type="scientific">Leptobrachium leishanense</name>
    <name type="common">Leishan spiny toad</name>
    <dbReference type="NCBI Taxonomy" id="445787"/>
    <lineage>
        <taxon>Eukaryota</taxon>
        <taxon>Metazoa</taxon>
        <taxon>Chordata</taxon>
        <taxon>Craniata</taxon>
        <taxon>Vertebrata</taxon>
        <taxon>Euteleostomi</taxon>
        <taxon>Amphibia</taxon>
        <taxon>Batrachia</taxon>
        <taxon>Anura</taxon>
        <taxon>Pelobatoidea</taxon>
        <taxon>Megophryidae</taxon>
        <taxon>Leptobrachium</taxon>
    </lineage>
</organism>
<reference evidence="1" key="2">
    <citation type="submission" date="2025-09" db="UniProtKB">
        <authorList>
            <consortium name="Ensembl"/>
        </authorList>
    </citation>
    <scope>IDENTIFICATION</scope>
</reference>